<gene>
    <name evidence="2" type="ORF">A2V92_03735</name>
</gene>
<dbReference type="Proteomes" id="UP000179344">
    <property type="component" value="Unassembled WGS sequence"/>
</dbReference>
<protein>
    <submittedName>
        <fullName evidence="2">Uncharacterized protein</fullName>
    </submittedName>
</protein>
<sequence>MKTFKVIGHVAAVHAGLVKLGDDQARPRKHLLRPRGDGVYEVLRPIQFKQGEQFGYDGEFPKAMATVIMTTEQIEKAADAKAKTEKKSKTKGHVAEEDDKLI</sequence>
<organism evidence="2 3">
    <name type="scientific">Candidatus Muproteobacteria bacterium RBG_16_65_31</name>
    <dbReference type="NCBI Taxonomy" id="1817759"/>
    <lineage>
        <taxon>Bacteria</taxon>
        <taxon>Pseudomonadati</taxon>
        <taxon>Pseudomonadota</taxon>
        <taxon>Candidatus Muproteobacteria</taxon>
    </lineage>
</organism>
<feature type="region of interest" description="Disordered" evidence="1">
    <location>
        <begin position="79"/>
        <end position="102"/>
    </location>
</feature>
<reference evidence="2 3" key="1">
    <citation type="journal article" date="2016" name="Nat. Commun.">
        <title>Thousands of microbial genomes shed light on interconnected biogeochemical processes in an aquifer system.</title>
        <authorList>
            <person name="Anantharaman K."/>
            <person name="Brown C.T."/>
            <person name="Hug L.A."/>
            <person name="Sharon I."/>
            <person name="Castelle C.J."/>
            <person name="Probst A.J."/>
            <person name="Thomas B.C."/>
            <person name="Singh A."/>
            <person name="Wilkins M.J."/>
            <person name="Karaoz U."/>
            <person name="Brodie E.L."/>
            <person name="Williams K.H."/>
            <person name="Hubbard S.S."/>
            <person name="Banfield J.F."/>
        </authorList>
    </citation>
    <scope>NUCLEOTIDE SEQUENCE [LARGE SCALE GENOMIC DNA]</scope>
</reference>
<comment type="caution">
    <text evidence="2">The sequence shown here is derived from an EMBL/GenBank/DDBJ whole genome shotgun (WGS) entry which is preliminary data.</text>
</comment>
<dbReference type="AlphaFoldDB" id="A0A1F6THH3"/>
<evidence type="ECO:0000256" key="1">
    <source>
        <dbReference type="SAM" id="MobiDB-lite"/>
    </source>
</evidence>
<evidence type="ECO:0000313" key="3">
    <source>
        <dbReference type="Proteomes" id="UP000179344"/>
    </source>
</evidence>
<evidence type="ECO:0000313" key="2">
    <source>
        <dbReference type="EMBL" id="OGI44525.1"/>
    </source>
</evidence>
<name>A0A1F6THH3_9PROT</name>
<accession>A0A1F6THH3</accession>
<dbReference type="EMBL" id="MFST01000045">
    <property type="protein sequence ID" value="OGI44525.1"/>
    <property type="molecule type" value="Genomic_DNA"/>
</dbReference>
<proteinExistence type="predicted"/>